<keyword evidence="4" id="KW-1185">Reference proteome</keyword>
<proteinExistence type="predicted"/>
<evidence type="ECO:0000313" key="4">
    <source>
        <dbReference type="Proteomes" id="UP000094412"/>
    </source>
</evidence>
<feature type="transmembrane region" description="Helical" evidence="2">
    <location>
        <begin position="303"/>
        <end position="326"/>
    </location>
</feature>
<feature type="transmembrane region" description="Helical" evidence="2">
    <location>
        <begin position="46"/>
        <end position="63"/>
    </location>
</feature>
<dbReference type="AlphaFoldDB" id="A0A1C2DW11"/>
<dbReference type="EMBL" id="MDEO01000031">
    <property type="protein sequence ID" value="OCX18937.1"/>
    <property type="molecule type" value="Genomic_DNA"/>
</dbReference>
<evidence type="ECO:0000256" key="2">
    <source>
        <dbReference type="SAM" id="Phobius"/>
    </source>
</evidence>
<evidence type="ECO:0000256" key="1">
    <source>
        <dbReference type="SAM" id="MobiDB-lite"/>
    </source>
</evidence>
<feature type="transmembrane region" description="Helical" evidence="2">
    <location>
        <begin position="21"/>
        <end position="40"/>
    </location>
</feature>
<feature type="transmembrane region" description="Helical" evidence="2">
    <location>
        <begin position="120"/>
        <end position="140"/>
    </location>
</feature>
<dbReference type="RefSeq" id="WP_024925037.1">
    <property type="nucleotide sequence ID" value="NZ_MDEO01000031.1"/>
</dbReference>
<keyword evidence="2" id="KW-0472">Membrane</keyword>
<comment type="caution">
    <text evidence="3">The sequence shown here is derived from an EMBL/GenBank/DDBJ whole genome shotgun (WGS) entry which is preliminary data.</text>
</comment>
<feature type="transmembrane region" description="Helical" evidence="2">
    <location>
        <begin position="439"/>
        <end position="465"/>
    </location>
</feature>
<feature type="region of interest" description="Disordered" evidence="1">
    <location>
        <begin position="165"/>
        <end position="200"/>
    </location>
</feature>
<dbReference type="Proteomes" id="UP000094412">
    <property type="component" value="Unassembled WGS sequence"/>
</dbReference>
<feature type="transmembrane region" description="Helical" evidence="2">
    <location>
        <begin position="266"/>
        <end position="291"/>
    </location>
</feature>
<organism evidence="3 4">
    <name type="scientific">Mesorhizobium hungaricum</name>
    <dbReference type="NCBI Taxonomy" id="1566387"/>
    <lineage>
        <taxon>Bacteria</taxon>
        <taxon>Pseudomonadati</taxon>
        <taxon>Pseudomonadota</taxon>
        <taxon>Alphaproteobacteria</taxon>
        <taxon>Hyphomicrobiales</taxon>
        <taxon>Phyllobacteriaceae</taxon>
        <taxon>Mesorhizobium</taxon>
    </lineage>
</organism>
<accession>A0A1C2DW11</accession>
<feature type="transmembrane region" description="Helical" evidence="2">
    <location>
        <begin position="403"/>
        <end position="419"/>
    </location>
</feature>
<feature type="transmembrane region" description="Helical" evidence="2">
    <location>
        <begin position="70"/>
        <end position="91"/>
    </location>
</feature>
<keyword evidence="2" id="KW-1133">Transmembrane helix</keyword>
<feature type="transmembrane region" description="Helical" evidence="2">
    <location>
        <begin position="97"/>
        <end position="113"/>
    </location>
</feature>
<name>A0A1C2DW11_9HYPH</name>
<dbReference type="OrthoDB" id="8266291at2"/>
<evidence type="ECO:0000313" key="3">
    <source>
        <dbReference type="EMBL" id="OCX18937.1"/>
    </source>
</evidence>
<protein>
    <submittedName>
        <fullName evidence="3">Uncharacterized protein</fullName>
    </submittedName>
</protein>
<gene>
    <name evidence="3" type="ORF">QV13_12040</name>
</gene>
<keyword evidence="2" id="KW-0812">Transmembrane</keyword>
<reference evidence="3 4" key="1">
    <citation type="submission" date="2016-08" db="EMBL/GenBank/DDBJ databases">
        <title>Whole genome sequence of Mesorhizobium sp. strain UASWS1009 isolated from industrial sewage.</title>
        <authorList>
            <person name="Crovadore J."/>
            <person name="Calmin G."/>
            <person name="Chablais R."/>
            <person name="Cochard B."/>
            <person name="Lefort F."/>
        </authorList>
    </citation>
    <scope>NUCLEOTIDE SEQUENCE [LARGE SCALE GENOMIC DNA]</scope>
    <source>
        <strain evidence="3 4">UASWS1009</strain>
    </source>
</reference>
<sequence length="508" mass="55859">MNTLETRILAAARWFKGGGDTAIFIALSLFFSLFIGQDQIVNRSGLTYWLLVTPAIVFPLLRLRQTLDSLVFGLARPFAVLGFLGCAWSIIGGDYSVIPPLVIIVWVSGWVLRSEAKVNLNLLLAVFLTFYTAGVVRFYTQPPINEVTWLNTKFAGEAQAFKAPPNSAQNTADAPPDTIPAPSPVAENEPARKPPPVFEPDQVRDGLNLNGWGILPGETAPTYGPWRISVTPNIAASGTISLFAMMLALSPLAWRGLKLVSIVVSGYFLFLSFVRSALIGFCLFCLAQVNLRALPSRSRFRMIFAALLVGGAVVITVLAPYALYFLQDIGPISRLLLRGQTHLTVDDIYRQLYRPWIWQQHMQLFLKSVFWMGQGSNLARDAASSILNVGQARSDSVSLPTRLLATYGLPALAFFWFIVERCYSHIKANDIWAVSATSAIVWLMMTWGSVFHPTNAIFALSILILGRGSSGFVSGVQTGMVKNRVVQLTSIGREGHTISITSRQNRNS</sequence>